<sequence>MRFILMKTKEIGPSGKTKQVRDFFFDPTLAPTLENLREDTVSYKYPAAPLKVAVIGGGPTGLATAIALAEKASGKIEVHIYEGRWAKVQPGSFVDFPQGARRRDQVVTLQHSVTDLMSKETRDALFLGYPEVVWPDSANLQIRKVEDRLLRRAQDAHFRGTIFLHSQAVTREELHTIGDYHLLIGADGAGSWIRQTYFQNEEQERGRSYALGVAFNRPEGLPRSQPINIFLTVGQTRYLLNASDTDGTGFLNMQLTQEEWDQMLCVDGQPCTFGRPSCLRQGGRVPAGFDEGQVFAPSENRESPLWRAIIDGLKLFGFKETEVTSIMRIPIIVRGIKNAVSELRLTENPSMHRPHGLVTLAGDAAMTVHFWPGRGANSGMKSGIALADEIVFALKTGQFVGLNRSALAPYTEFLKQLQPREHDSRSMPIINQSGDPKLMGWLMNNAKLVPYNAAMGWLVSSIVQTAERLQSRSDWPLAKIDNIESHLRYVLGNLSPATVQEMAVSFPWPTRQMAGAEVLPRCFMMQQAAQQQPKPTRGRNKEKAKVKKDDKKKRAQSMGPVSSPPPSGLTATTSRDGSKFLSTLLSALRI</sequence>
<evidence type="ECO:0000256" key="2">
    <source>
        <dbReference type="ARBA" id="ARBA00007992"/>
    </source>
</evidence>
<feature type="compositionally biased region" description="Basic and acidic residues" evidence="7">
    <location>
        <begin position="539"/>
        <end position="549"/>
    </location>
</feature>
<keyword evidence="4" id="KW-0274">FAD</keyword>
<comment type="similarity">
    <text evidence="2">Belongs to the paxM FAD-dependent monooxygenase family.</text>
</comment>
<keyword evidence="3" id="KW-0285">Flavoprotein</keyword>
<keyword evidence="5" id="KW-0560">Oxidoreductase</keyword>
<gene>
    <name evidence="8" type="ORF">UCRPA7_6668</name>
</gene>
<name>R8BEU0_PHAM7</name>
<proteinExistence type="inferred from homology"/>
<dbReference type="PANTHER" id="PTHR13789:SF318">
    <property type="entry name" value="GERANYLGERANYL DIPHOSPHATE REDUCTASE"/>
    <property type="match status" value="1"/>
</dbReference>
<accession>R8BEU0</accession>
<evidence type="ECO:0000313" key="8">
    <source>
        <dbReference type="EMBL" id="EON97818.1"/>
    </source>
</evidence>
<evidence type="ECO:0000256" key="5">
    <source>
        <dbReference type="ARBA" id="ARBA00023002"/>
    </source>
</evidence>
<dbReference type="EMBL" id="KB933251">
    <property type="protein sequence ID" value="EON97818.1"/>
    <property type="molecule type" value="Genomic_DNA"/>
</dbReference>
<dbReference type="PANTHER" id="PTHR13789">
    <property type="entry name" value="MONOOXYGENASE"/>
    <property type="match status" value="1"/>
</dbReference>
<dbReference type="GO" id="GO:0004497">
    <property type="term" value="F:monooxygenase activity"/>
    <property type="evidence" value="ECO:0007669"/>
    <property type="project" value="UniProtKB-KW"/>
</dbReference>
<evidence type="ECO:0000313" key="9">
    <source>
        <dbReference type="Proteomes" id="UP000014074"/>
    </source>
</evidence>
<evidence type="ECO:0000256" key="1">
    <source>
        <dbReference type="ARBA" id="ARBA00001974"/>
    </source>
</evidence>
<dbReference type="OrthoDB" id="10045821at2759"/>
<dbReference type="AlphaFoldDB" id="R8BEU0"/>
<dbReference type="eggNOG" id="ENOG502T7AG">
    <property type="taxonomic scope" value="Eukaryota"/>
</dbReference>
<evidence type="ECO:0000256" key="4">
    <source>
        <dbReference type="ARBA" id="ARBA00022827"/>
    </source>
</evidence>
<protein>
    <submittedName>
        <fullName evidence="8">Putative fha domain containing protein</fullName>
    </submittedName>
</protein>
<comment type="cofactor">
    <cofactor evidence="1">
        <name>FAD</name>
        <dbReference type="ChEBI" id="CHEBI:57692"/>
    </cofactor>
</comment>
<evidence type="ECO:0000256" key="3">
    <source>
        <dbReference type="ARBA" id="ARBA00022630"/>
    </source>
</evidence>
<dbReference type="KEGG" id="tmn:UCRPA7_6668"/>
<evidence type="ECO:0000256" key="7">
    <source>
        <dbReference type="SAM" id="MobiDB-lite"/>
    </source>
</evidence>
<evidence type="ECO:0000256" key="6">
    <source>
        <dbReference type="ARBA" id="ARBA00023033"/>
    </source>
</evidence>
<feature type="region of interest" description="Disordered" evidence="7">
    <location>
        <begin position="526"/>
        <end position="576"/>
    </location>
</feature>
<dbReference type="RefSeq" id="XP_007917402.1">
    <property type="nucleotide sequence ID" value="XM_007919211.1"/>
</dbReference>
<dbReference type="GeneID" id="19327348"/>
<keyword evidence="9" id="KW-1185">Reference proteome</keyword>
<keyword evidence="6" id="KW-0503">Monooxygenase</keyword>
<reference evidence="9" key="1">
    <citation type="journal article" date="2013" name="Genome Announc.">
        <title>Draft genome sequence of the ascomycete Phaeoacremonium aleophilum strain UCR-PA7, a causal agent of the esca disease complex in grapevines.</title>
        <authorList>
            <person name="Blanco-Ulate B."/>
            <person name="Rolshausen P."/>
            <person name="Cantu D."/>
        </authorList>
    </citation>
    <scope>NUCLEOTIDE SEQUENCE [LARGE SCALE GENOMIC DNA]</scope>
    <source>
        <strain evidence="9">UCR-PA7</strain>
    </source>
</reference>
<dbReference type="PRINTS" id="PR00420">
    <property type="entry name" value="RNGMNOXGNASE"/>
</dbReference>
<organism evidence="8 9">
    <name type="scientific">Phaeoacremonium minimum (strain UCR-PA7)</name>
    <name type="common">Esca disease fungus</name>
    <name type="synonym">Togninia minima</name>
    <dbReference type="NCBI Taxonomy" id="1286976"/>
    <lineage>
        <taxon>Eukaryota</taxon>
        <taxon>Fungi</taxon>
        <taxon>Dikarya</taxon>
        <taxon>Ascomycota</taxon>
        <taxon>Pezizomycotina</taxon>
        <taxon>Sordariomycetes</taxon>
        <taxon>Sordariomycetidae</taxon>
        <taxon>Togniniales</taxon>
        <taxon>Togniniaceae</taxon>
        <taxon>Phaeoacremonium</taxon>
    </lineage>
</organism>
<dbReference type="HOGENOM" id="CLU_020220_1_0_1"/>
<dbReference type="SUPFAM" id="SSF51905">
    <property type="entry name" value="FAD/NAD(P)-binding domain"/>
    <property type="match status" value="1"/>
</dbReference>
<dbReference type="Proteomes" id="UP000014074">
    <property type="component" value="Unassembled WGS sequence"/>
</dbReference>
<dbReference type="Gene3D" id="3.50.50.60">
    <property type="entry name" value="FAD/NAD(P)-binding domain"/>
    <property type="match status" value="2"/>
</dbReference>
<dbReference type="InterPro" id="IPR036188">
    <property type="entry name" value="FAD/NAD-bd_sf"/>
</dbReference>
<dbReference type="InterPro" id="IPR050493">
    <property type="entry name" value="FAD-dep_Monooxygenase_BioMet"/>
</dbReference>